<comment type="caution">
    <text evidence="1">The sequence shown here is derived from an EMBL/GenBank/DDBJ whole genome shotgun (WGS) entry which is preliminary data.</text>
</comment>
<evidence type="ECO:0000313" key="2">
    <source>
        <dbReference type="Proteomes" id="UP001233172"/>
    </source>
</evidence>
<dbReference type="Proteomes" id="UP001233172">
    <property type="component" value="Unassembled WGS sequence"/>
</dbReference>
<keyword evidence="2" id="KW-1185">Reference proteome</keyword>
<reference evidence="1" key="1">
    <citation type="journal article" date="2023" name="PLoS Negl. Trop. Dis.">
        <title>A genome sequence for Biomphalaria pfeifferi, the major vector snail for the human-infecting parasite Schistosoma mansoni.</title>
        <authorList>
            <person name="Bu L."/>
            <person name="Lu L."/>
            <person name="Laidemitt M.R."/>
            <person name="Zhang S.M."/>
            <person name="Mutuku M."/>
            <person name="Mkoji G."/>
            <person name="Steinauer M."/>
            <person name="Loker E.S."/>
        </authorList>
    </citation>
    <scope>NUCLEOTIDE SEQUENCE</scope>
    <source>
        <strain evidence="1">KasaAsao</strain>
    </source>
</reference>
<evidence type="ECO:0000313" key="1">
    <source>
        <dbReference type="EMBL" id="KAK0047001.1"/>
    </source>
</evidence>
<name>A0AAD8F1J7_BIOPF</name>
<organism evidence="1 2">
    <name type="scientific">Biomphalaria pfeifferi</name>
    <name type="common">Bloodfluke planorb</name>
    <name type="synonym">Freshwater snail</name>
    <dbReference type="NCBI Taxonomy" id="112525"/>
    <lineage>
        <taxon>Eukaryota</taxon>
        <taxon>Metazoa</taxon>
        <taxon>Spiralia</taxon>
        <taxon>Lophotrochozoa</taxon>
        <taxon>Mollusca</taxon>
        <taxon>Gastropoda</taxon>
        <taxon>Heterobranchia</taxon>
        <taxon>Euthyneura</taxon>
        <taxon>Panpulmonata</taxon>
        <taxon>Hygrophila</taxon>
        <taxon>Lymnaeoidea</taxon>
        <taxon>Planorbidae</taxon>
        <taxon>Biomphalaria</taxon>
    </lineage>
</organism>
<dbReference type="EMBL" id="JASAOG010000157">
    <property type="protein sequence ID" value="KAK0047001.1"/>
    <property type="molecule type" value="Genomic_DNA"/>
</dbReference>
<protein>
    <submittedName>
        <fullName evidence="1">Uncharacterized protein</fullName>
    </submittedName>
</protein>
<proteinExistence type="predicted"/>
<gene>
    <name evidence="1" type="ORF">Bpfe_023569</name>
</gene>
<accession>A0AAD8F1J7</accession>
<sequence>MPLTSPTSVSNNISFGLSGFNARIQHRHGGGWTLTSPTIIGLNNALRRRNLWDTYTNGPLPPHRWQVGVGLDWAL</sequence>
<dbReference type="AlphaFoldDB" id="A0AAD8F1J7"/>
<reference evidence="1" key="2">
    <citation type="submission" date="2023-04" db="EMBL/GenBank/DDBJ databases">
        <authorList>
            <person name="Bu L."/>
            <person name="Lu L."/>
            <person name="Laidemitt M.R."/>
            <person name="Zhang S.M."/>
            <person name="Mutuku M."/>
            <person name="Mkoji G."/>
            <person name="Steinauer M."/>
            <person name="Loker E.S."/>
        </authorList>
    </citation>
    <scope>NUCLEOTIDE SEQUENCE</scope>
    <source>
        <strain evidence="1">KasaAsao</strain>
        <tissue evidence="1">Whole Snail</tissue>
    </source>
</reference>